<keyword evidence="3" id="KW-1185">Reference proteome</keyword>
<evidence type="ECO:0000256" key="1">
    <source>
        <dbReference type="SAM" id="SignalP"/>
    </source>
</evidence>
<evidence type="ECO:0008006" key="4">
    <source>
        <dbReference type="Google" id="ProtNLM"/>
    </source>
</evidence>
<gene>
    <name evidence="2" type="ORF">V6N11_077384</name>
</gene>
<organism evidence="2 3">
    <name type="scientific">Hibiscus sabdariffa</name>
    <name type="common">roselle</name>
    <dbReference type="NCBI Taxonomy" id="183260"/>
    <lineage>
        <taxon>Eukaryota</taxon>
        <taxon>Viridiplantae</taxon>
        <taxon>Streptophyta</taxon>
        <taxon>Embryophyta</taxon>
        <taxon>Tracheophyta</taxon>
        <taxon>Spermatophyta</taxon>
        <taxon>Magnoliopsida</taxon>
        <taxon>eudicotyledons</taxon>
        <taxon>Gunneridae</taxon>
        <taxon>Pentapetalae</taxon>
        <taxon>rosids</taxon>
        <taxon>malvids</taxon>
        <taxon>Malvales</taxon>
        <taxon>Malvaceae</taxon>
        <taxon>Malvoideae</taxon>
        <taxon>Hibiscus</taxon>
    </lineage>
</organism>
<dbReference type="EMBL" id="JBBPBN010000006">
    <property type="protein sequence ID" value="KAK9035342.1"/>
    <property type="molecule type" value="Genomic_DNA"/>
</dbReference>
<protein>
    <recommendedName>
        <fullName evidence="4">Reverse transcriptase zinc-binding domain-containing protein</fullName>
    </recommendedName>
</protein>
<reference evidence="2 3" key="1">
    <citation type="journal article" date="2024" name="G3 (Bethesda)">
        <title>Genome assembly of Hibiscus sabdariffa L. provides insights into metabolisms of medicinal natural products.</title>
        <authorList>
            <person name="Kim T."/>
        </authorList>
    </citation>
    <scope>NUCLEOTIDE SEQUENCE [LARGE SCALE GENOMIC DNA]</scope>
    <source>
        <strain evidence="2">TK-2024</strain>
        <tissue evidence="2">Old leaves</tissue>
    </source>
</reference>
<evidence type="ECO:0000313" key="3">
    <source>
        <dbReference type="Proteomes" id="UP001396334"/>
    </source>
</evidence>
<comment type="caution">
    <text evidence="2">The sequence shown here is derived from an EMBL/GenBank/DDBJ whole genome shotgun (WGS) entry which is preliminary data.</text>
</comment>
<sequence>MVASRQTSWLSLHPYLLYLGALAGDPEIVLTNVERGRRRLTQDCNCTICDVIEEDLDHILRRCPSTLSLWSSLVKTNGWNEFLSLPMKDWLLANIVLPIKFVSDTLCWPLLFPYMLWNIWKRRNDKVVGADYKRQESVYVHSARMIEMGVMRGPSLHYADNN</sequence>
<feature type="chain" id="PRO_5045830881" description="Reverse transcriptase zinc-binding domain-containing protein" evidence="1">
    <location>
        <begin position="24"/>
        <end position="162"/>
    </location>
</feature>
<accession>A0ABR2TDA5</accession>
<name>A0ABR2TDA5_9ROSI</name>
<dbReference type="Proteomes" id="UP001396334">
    <property type="component" value="Unassembled WGS sequence"/>
</dbReference>
<keyword evidence="1" id="KW-0732">Signal</keyword>
<feature type="signal peptide" evidence="1">
    <location>
        <begin position="1"/>
        <end position="23"/>
    </location>
</feature>
<evidence type="ECO:0000313" key="2">
    <source>
        <dbReference type="EMBL" id="KAK9035342.1"/>
    </source>
</evidence>
<proteinExistence type="predicted"/>